<dbReference type="RefSeq" id="XP_022507601.1">
    <property type="nucleotide sequence ID" value="XM_022660112.1"/>
</dbReference>
<reference evidence="1 2" key="1">
    <citation type="submission" date="2016-03" db="EMBL/GenBank/DDBJ databases">
        <title>Draft genome sequence of the Fonsecaea monophora CBS 269.37.</title>
        <authorList>
            <person name="Bombassaro A."/>
            <person name="Vinicius W.A."/>
            <person name="De Hoog S."/>
            <person name="Sun J."/>
            <person name="Souza E.M."/>
            <person name="Raittz R.T."/>
            <person name="Costa F."/>
            <person name="Leao A.C."/>
            <person name="Tadra-Sfeir M.Z."/>
            <person name="Baura V."/>
            <person name="Balsanelli E."/>
            <person name="Pedrosa F.O."/>
            <person name="Moreno L.F."/>
            <person name="Steffens M.B."/>
            <person name="Xi L."/>
            <person name="Bocca A.L."/>
            <person name="Felipe M.S."/>
            <person name="Teixeira M."/>
            <person name="Telles Filho F.Q."/>
            <person name="Azevedo C.M."/>
            <person name="Gomes R."/>
            <person name="Vicente V.A."/>
        </authorList>
    </citation>
    <scope>NUCLEOTIDE SEQUENCE [LARGE SCALE GENOMIC DNA]</scope>
    <source>
        <strain evidence="1 2">CBS 269.37</strain>
    </source>
</reference>
<accession>A0A177EXG6</accession>
<name>A0A177EXG6_9EURO</name>
<protein>
    <submittedName>
        <fullName evidence="1">Uncharacterized protein</fullName>
    </submittedName>
</protein>
<dbReference type="EMBL" id="LVKK01000112">
    <property type="protein sequence ID" value="OAG35649.1"/>
    <property type="molecule type" value="Genomic_DNA"/>
</dbReference>
<dbReference type="AlphaFoldDB" id="A0A177EXG6"/>
<organism evidence="1 2">
    <name type="scientific">Fonsecaea monophora</name>
    <dbReference type="NCBI Taxonomy" id="254056"/>
    <lineage>
        <taxon>Eukaryota</taxon>
        <taxon>Fungi</taxon>
        <taxon>Dikarya</taxon>
        <taxon>Ascomycota</taxon>
        <taxon>Pezizomycotina</taxon>
        <taxon>Eurotiomycetes</taxon>
        <taxon>Chaetothyriomycetidae</taxon>
        <taxon>Chaetothyriales</taxon>
        <taxon>Herpotrichiellaceae</taxon>
        <taxon>Fonsecaea</taxon>
    </lineage>
</organism>
<dbReference type="GeneID" id="34605313"/>
<evidence type="ECO:0000313" key="2">
    <source>
        <dbReference type="Proteomes" id="UP000077002"/>
    </source>
</evidence>
<evidence type="ECO:0000313" key="1">
    <source>
        <dbReference type="EMBL" id="OAG35649.1"/>
    </source>
</evidence>
<keyword evidence="2" id="KW-1185">Reference proteome</keyword>
<proteinExistence type="predicted"/>
<dbReference type="Proteomes" id="UP000077002">
    <property type="component" value="Unassembled WGS sequence"/>
</dbReference>
<gene>
    <name evidence="1" type="ORF">AYO21_10189</name>
</gene>
<comment type="caution">
    <text evidence="1">The sequence shown here is derived from an EMBL/GenBank/DDBJ whole genome shotgun (WGS) entry which is preliminary data.</text>
</comment>
<sequence length="293" mass="32873">MDVGVGRKTLIKVFHQGGQGVRYIHYRGWIQRDLKPTHTLATRRDPLHMGIGGPLDGGCEVNPVGQYELVVQNLMSSAAGSHTRPDRLLQNHYSTTPPKSRKVVQLSFRARTGTDTQTNLSTTGGNGIKESTVAEQGVVCMGYSKDKLTSLMDSEETQIVLLLWEKASECMECEQMRYYRPFYHWTLIESDSDKLRIFVLNSPWSVEVSRYSACQKDAIELMIQILQLSKLSQDFCDHGIRVRAIQTLTVTGLINNVLYLHCVMNPGCRTHIALDEGMLLAPTQRGIDQAAVF</sequence>